<protein>
    <submittedName>
        <fullName evidence="5">Homeodomain-containing protein</fullName>
    </submittedName>
</protein>
<dbReference type="SUPFAM" id="SSF46689">
    <property type="entry name" value="Homeodomain-like"/>
    <property type="match status" value="1"/>
</dbReference>
<evidence type="ECO:0000259" key="4">
    <source>
        <dbReference type="SMART" id="SM00389"/>
    </source>
</evidence>
<keyword evidence="6" id="KW-1185">Reference proteome</keyword>
<dbReference type="CDD" id="cd00086">
    <property type="entry name" value="homeodomain"/>
    <property type="match status" value="1"/>
</dbReference>
<dbReference type="InterPro" id="IPR001356">
    <property type="entry name" value="HD"/>
</dbReference>
<evidence type="ECO:0000256" key="2">
    <source>
        <dbReference type="ARBA" id="ARBA00023155"/>
    </source>
</evidence>
<dbReference type="InterPro" id="IPR009057">
    <property type="entry name" value="Homeodomain-like_sf"/>
</dbReference>
<feature type="domain" description="Homeobox" evidence="4">
    <location>
        <begin position="122"/>
        <end position="187"/>
    </location>
</feature>
<evidence type="ECO:0000313" key="5">
    <source>
        <dbReference type="EMBL" id="WEL39721.1"/>
    </source>
</evidence>
<evidence type="ECO:0000256" key="3">
    <source>
        <dbReference type="ARBA" id="ARBA00023242"/>
    </source>
</evidence>
<keyword evidence="3" id="KW-0539">Nucleus</keyword>
<evidence type="ECO:0000313" key="6">
    <source>
        <dbReference type="Proteomes" id="UP001217963"/>
    </source>
</evidence>
<organism evidence="5 6">
    <name type="scientific">Encephalitozoon hellem</name>
    <name type="common">Microsporidian parasite</name>
    <dbReference type="NCBI Taxonomy" id="27973"/>
    <lineage>
        <taxon>Eukaryota</taxon>
        <taxon>Fungi</taxon>
        <taxon>Fungi incertae sedis</taxon>
        <taxon>Microsporidia</taxon>
        <taxon>Unikaryonidae</taxon>
        <taxon>Encephalitozoon</taxon>
    </lineage>
</organism>
<dbReference type="SMART" id="SM00389">
    <property type="entry name" value="HOX"/>
    <property type="match status" value="1"/>
</dbReference>
<keyword evidence="1 5" id="KW-0238">DNA-binding</keyword>
<dbReference type="EMBL" id="CP119071">
    <property type="protein sequence ID" value="WEL39721.1"/>
    <property type="molecule type" value="Genomic_DNA"/>
</dbReference>
<name>A0ABY8CPV4_ENCHE</name>
<evidence type="ECO:0000256" key="1">
    <source>
        <dbReference type="ARBA" id="ARBA00023125"/>
    </source>
</evidence>
<dbReference type="Proteomes" id="UP001217963">
    <property type="component" value="Chromosome X"/>
</dbReference>
<sequence length="193" mass="22220">MEAMNTIMDILNRVVRAEESYFTDGAGREKLLEDMKQLRKEYKASMPSNAGREGIKFKMALLFVLGKVKHKILFEDRLMEVIDSEMTFIKGCVKSIISEPIRIGPVEATKYVQQEAEHKCSKPKTRANFPMDTSQLLRSWLKENMDNPYPSDAEKAYLCQKTGLGPAQINNWFINARRRILPFMKGKCTNFSK</sequence>
<proteinExistence type="predicted"/>
<dbReference type="PANTHER" id="PTHR11850">
    <property type="entry name" value="HOMEOBOX PROTEIN TRANSCRIPTION FACTORS"/>
    <property type="match status" value="1"/>
</dbReference>
<dbReference type="InterPro" id="IPR008422">
    <property type="entry name" value="KN_HD"/>
</dbReference>
<dbReference type="GO" id="GO:0003677">
    <property type="term" value="F:DNA binding"/>
    <property type="evidence" value="ECO:0007669"/>
    <property type="project" value="UniProtKB-KW"/>
</dbReference>
<dbReference type="Pfam" id="PF05920">
    <property type="entry name" value="Homeobox_KN"/>
    <property type="match status" value="1"/>
</dbReference>
<gene>
    <name evidence="5" type="ORF">PFJ87_10g01700</name>
</gene>
<dbReference type="InterPro" id="IPR050224">
    <property type="entry name" value="TALE_homeobox"/>
</dbReference>
<reference evidence="5 6" key="1">
    <citation type="submission" date="2023-02" db="EMBL/GenBank/DDBJ databases">
        <title>Encephalitozoon hellem ATCC 50451 complete genome.</title>
        <authorList>
            <person name="Mascarenhas dos Santos A.C."/>
            <person name="Julian A.T."/>
            <person name="Pombert J.-F."/>
        </authorList>
    </citation>
    <scope>NUCLEOTIDE SEQUENCE [LARGE SCALE GENOMIC DNA]</scope>
    <source>
        <strain evidence="5 6">ATCC 50451</strain>
    </source>
</reference>
<dbReference type="Gene3D" id="1.10.10.60">
    <property type="entry name" value="Homeodomain-like"/>
    <property type="match status" value="1"/>
</dbReference>
<accession>A0ABY8CPV4</accession>
<keyword evidence="2 5" id="KW-0371">Homeobox</keyword>